<feature type="region of interest" description="Disordered" evidence="1">
    <location>
        <begin position="53"/>
        <end position="78"/>
    </location>
</feature>
<feature type="compositionally biased region" description="Gly residues" evidence="1">
    <location>
        <begin position="54"/>
        <end position="64"/>
    </location>
</feature>
<dbReference type="Proteomes" id="UP000498980">
    <property type="component" value="Unassembled WGS sequence"/>
</dbReference>
<evidence type="ECO:0000313" key="2">
    <source>
        <dbReference type="EMBL" id="GFM97308.1"/>
    </source>
</evidence>
<gene>
    <name evidence="2" type="ORF">Sfulv_21190</name>
</gene>
<protein>
    <submittedName>
        <fullName evidence="2">Uncharacterized protein</fullName>
    </submittedName>
</protein>
<proteinExistence type="predicted"/>
<evidence type="ECO:0000256" key="1">
    <source>
        <dbReference type="SAM" id="MobiDB-lite"/>
    </source>
</evidence>
<dbReference type="AlphaFoldDB" id="A0A7J0C4H8"/>
<feature type="region of interest" description="Disordered" evidence="1">
    <location>
        <begin position="1"/>
        <end position="38"/>
    </location>
</feature>
<accession>A0A7J0C4H8</accession>
<name>A0A7J0C4H8_9ACTN</name>
<reference evidence="2 3" key="1">
    <citation type="submission" date="2020-05" db="EMBL/GenBank/DDBJ databases">
        <title>Whole genome shotgun sequence of Streptomyces fulvorobeus NBRC 15897.</title>
        <authorList>
            <person name="Komaki H."/>
            <person name="Tamura T."/>
        </authorList>
    </citation>
    <scope>NUCLEOTIDE SEQUENCE [LARGE SCALE GENOMIC DNA]</scope>
    <source>
        <strain evidence="2 3">NBRC 15897</strain>
    </source>
</reference>
<dbReference type="EMBL" id="BLWC01000001">
    <property type="protein sequence ID" value="GFM97308.1"/>
    <property type="molecule type" value="Genomic_DNA"/>
</dbReference>
<evidence type="ECO:0000313" key="3">
    <source>
        <dbReference type="Proteomes" id="UP000498980"/>
    </source>
</evidence>
<sequence>MTVAAVPRSPHRLRGKESRDPRPGPADPPAPASPDEAVGRIMVRVINDSARAAGAGGLSTGGDAGVPSPPTHLGDAPRVMSRDAYPAEARAPALLTGIRWNK</sequence>
<comment type="caution">
    <text evidence="2">The sequence shown here is derived from an EMBL/GenBank/DDBJ whole genome shotgun (WGS) entry which is preliminary data.</text>
</comment>
<keyword evidence="3" id="KW-1185">Reference proteome</keyword>
<organism evidence="2 3">
    <name type="scientific">Streptomyces fulvorobeus</name>
    <dbReference type="NCBI Taxonomy" id="284028"/>
    <lineage>
        <taxon>Bacteria</taxon>
        <taxon>Bacillati</taxon>
        <taxon>Actinomycetota</taxon>
        <taxon>Actinomycetes</taxon>
        <taxon>Kitasatosporales</taxon>
        <taxon>Streptomycetaceae</taxon>
        <taxon>Streptomyces</taxon>
    </lineage>
</organism>
<feature type="compositionally biased region" description="Pro residues" evidence="1">
    <location>
        <begin position="23"/>
        <end position="32"/>
    </location>
</feature>